<dbReference type="GO" id="GO:0005783">
    <property type="term" value="C:endoplasmic reticulum"/>
    <property type="evidence" value="ECO:0007669"/>
    <property type="project" value="TreeGrafter"/>
</dbReference>
<dbReference type="InterPro" id="IPR001128">
    <property type="entry name" value="Cyt_P450"/>
</dbReference>
<dbReference type="STRING" id="337451.A0A3S3QUD0"/>
<keyword evidence="4" id="KW-0560">Oxidoreductase</keyword>
<keyword evidence="2 3" id="KW-0408">Iron</keyword>
<evidence type="ECO:0000256" key="2">
    <source>
        <dbReference type="ARBA" id="ARBA00023004"/>
    </source>
</evidence>
<dbReference type="InterPro" id="IPR036396">
    <property type="entry name" value="Cyt_P450_sf"/>
</dbReference>
<dbReference type="PRINTS" id="PR00463">
    <property type="entry name" value="EP450I"/>
</dbReference>
<keyword evidence="4" id="KW-0503">Monooxygenase</keyword>
<protein>
    <submittedName>
        <fullName evidence="5">Cytochrome P450</fullName>
    </submittedName>
</protein>
<comment type="caution">
    <text evidence="5">The sequence shown here is derived from an EMBL/GenBank/DDBJ whole genome shotgun (WGS) entry which is preliminary data.</text>
</comment>
<dbReference type="OrthoDB" id="1470350at2759"/>
<comment type="similarity">
    <text evidence="4">Belongs to the cytochrome P450 family.</text>
</comment>
<gene>
    <name evidence="5" type="ORF">CKAN_01881200</name>
</gene>
<keyword evidence="3 4" id="KW-0349">Heme</keyword>
<dbReference type="Proteomes" id="UP000283530">
    <property type="component" value="Unassembled WGS sequence"/>
</dbReference>
<reference evidence="5 6" key="1">
    <citation type="journal article" date="2019" name="Nat. Plants">
        <title>Stout camphor tree genome fills gaps in understanding of flowering plant genome evolution.</title>
        <authorList>
            <person name="Chaw S.M."/>
            <person name="Liu Y.C."/>
            <person name="Wu Y.W."/>
            <person name="Wang H.Y."/>
            <person name="Lin C.I."/>
            <person name="Wu C.S."/>
            <person name="Ke H.M."/>
            <person name="Chang L.Y."/>
            <person name="Hsu C.Y."/>
            <person name="Yang H.T."/>
            <person name="Sudianto E."/>
            <person name="Hsu M.H."/>
            <person name="Wu K.P."/>
            <person name="Wang L.N."/>
            <person name="Leebens-Mack J.H."/>
            <person name="Tsai I.J."/>
        </authorList>
    </citation>
    <scope>NUCLEOTIDE SEQUENCE [LARGE SCALE GENOMIC DNA]</scope>
    <source>
        <strain evidence="6">cv. Chaw 1501</strain>
        <tissue evidence="5">Young leaves</tissue>
    </source>
</reference>
<evidence type="ECO:0000313" key="5">
    <source>
        <dbReference type="EMBL" id="RWR89743.1"/>
    </source>
</evidence>
<sequence length="459" mass="52495">MDFLAILVLSSTVMAGFAALCVLLKQVNVWFYETKLGEIRYSLPPGDLGWPLIGTMWSFLRAFKSGDPDSFISSYVSRFNRTGIYKAFMFGSPTIMITIPETCKQVLMDDEHFMPGWPKSTCKLIGRKSFVGISREEHRWLRRLTAAPVNGDEALSTYLEFIEGAVISALEKWAGMGKIQFLTELRRLTFRIITYIFLSSEGDPARKKLVKILQSAVTERRVRMAKNAPRAKKDMMDALIEVEDDRGKRLTDEEIIDVLIMYLNAGHESSGHITTWATIFIQEHPEVLKKAKAEQEEIIRNRSPTQKGLTLKEVRQMEYLSKVIDETLRCINISPVVFRQATSDFKINGYIIPKGWKVQVWFRSVHMDPEVYLEPKKFNPARWDGYTPKAGTFIPFGAGNRLCPGNDLAKMEISIFLHYFLLGYQLKRLNPECPVRYLPHPRPTDNCLAILTKVSSQSM</sequence>
<dbReference type="SUPFAM" id="SSF48264">
    <property type="entry name" value="Cytochrome P450"/>
    <property type="match status" value="1"/>
</dbReference>
<name>A0A3S3QUD0_9MAGN</name>
<dbReference type="GO" id="GO:0016125">
    <property type="term" value="P:sterol metabolic process"/>
    <property type="evidence" value="ECO:0007669"/>
    <property type="project" value="TreeGrafter"/>
</dbReference>
<evidence type="ECO:0000313" key="6">
    <source>
        <dbReference type="Proteomes" id="UP000283530"/>
    </source>
</evidence>
<evidence type="ECO:0000256" key="3">
    <source>
        <dbReference type="PIRSR" id="PIRSR602401-1"/>
    </source>
</evidence>
<feature type="binding site" description="axial binding residue" evidence="3">
    <location>
        <position position="403"/>
    </location>
    <ligand>
        <name>heme</name>
        <dbReference type="ChEBI" id="CHEBI:30413"/>
    </ligand>
    <ligandPart>
        <name>Fe</name>
        <dbReference type="ChEBI" id="CHEBI:18248"/>
    </ligandPart>
</feature>
<dbReference type="PANTHER" id="PTHR24286">
    <property type="entry name" value="CYTOCHROME P450 26"/>
    <property type="match status" value="1"/>
</dbReference>
<dbReference type="GO" id="GO:0051777">
    <property type="term" value="F:ent-kaurenoic acid monooxygenase activity"/>
    <property type="evidence" value="ECO:0007669"/>
    <property type="project" value="TreeGrafter"/>
</dbReference>
<dbReference type="Gene3D" id="1.10.630.10">
    <property type="entry name" value="Cytochrome P450"/>
    <property type="match status" value="1"/>
</dbReference>
<dbReference type="AlphaFoldDB" id="A0A3S3QUD0"/>
<dbReference type="GO" id="GO:0010268">
    <property type="term" value="P:brassinosteroid homeostasis"/>
    <property type="evidence" value="ECO:0007669"/>
    <property type="project" value="TreeGrafter"/>
</dbReference>
<accession>A0A3S3QUD0</accession>
<organism evidence="5 6">
    <name type="scientific">Cinnamomum micranthum f. kanehirae</name>
    <dbReference type="NCBI Taxonomy" id="337451"/>
    <lineage>
        <taxon>Eukaryota</taxon>
        <taxon>Viridiplantae</taxon>
        <taxon>Streptophyta</taxon>
        <taxon>Embryophyta</taxon>
        <taxon>Tracheophyta</taxon>
        <taxon>Spermatophyta</taxon>
        <taxon>Magnoliopsida</taxon>
        <taxon>Magnoliidae</taxon>
        <taxon>Laurales</taxon>
        <taxon>Lauraceae</taxon>
        <taxon>Cinnamomum</taxon>
    </lineage>
</organism>
<dbReference type="PRINTS" id="PR00385">
    <property type="entry name" value="P450"/>
</dbReference>
<dbReference type="InterPro" id="IPR017972">
    <property type="entry name" value="Cyt_P450_CS"/>
</dbReference>
<comment type="cofactor">
    <cofactor evidence="3">
        <name>heme</name>
        <dbReference type="ChEBI" id="CHEBI:30413"/>
    </cofactor>
</comment>
<dbReference type="EMBL" id="QPKB01000007">
    <property type="protein sequence ID" value="RWR89743.1"/>
    <property type="molecule type" value="Genomic_DNA"/>
</dbReference>
<keyword evidence="1 3" id="KW-0479">Metal-binding</keyword>
<dbReference type="GO" id="GO:0005506">
    <property type="term" value="F:iron ion binding"/>
    <property type="evidence" value="ECO:0007669"/>
    <property type="project" value="InterPro"/>
</dbReference>
<dbReference type="PANTHER" id="PTHR24286:SF356">
    <property type="entry name" value="ENT-KAURENOIC ACID OXIDASE 2"/>
    <property type="match status" value="1"/>
</dbReference>
<evidence type="ECO:0000256" key="4">
    <source>
        <dbReference type="RuleBase" id="RU000461"/>
    </source>
</evidence>
<dbReference type="GO" id="GO:0016132">
    <property type="term" value="P:brassinosteroid biosynthetic process"/>
    <property type="evidence" value="ECO:0007669"/>
    <property type="project" value="TreeGrafter"/>
</dbReference>
<dbReference type="PROSITE" id="PS00086">
    <property type="entry name" value="CYTOCHROME_P450"/>
    <property type="match status" value="1"/>
</dbReference>
<dbReference type="InterPro" id="IPR002401">
    <property type="entry name" value="Cyt_P450_E_grp-I"/>
</dbReference>
<dbReference type="Pfam" id="PF00067">
    <property type="entry name" value="p450"/>
    <property type="match status" value="1"/>
</dbReference>
<dbReference type="GO" id="GO:0020037">
    <property type="term" value="F:heme binding"/>
    <property type="evidence" value="ECO:0007669"/>
    <property type="project" value="InterPro"/>
</dbReference>
<evidence type="ECO:0000256" key="1">
    <source>
        <dbReference type="ARBA" id="ARBA00022723"/>
    </source>
</evidence>
<keyword evidence="6" id="KW-1185">Reference proteome</keyword>
<proteinExistence type="inferred from homology"/>